<dbReference type="Gene3D" id="3.30.565.10">
    <property type="entry name" value="Histidine kinase-like ATPase, C-terminal domain"/>
    <property type="match status" value="1"/>
</dbReference>
<dbReference type="GO" id="GO:0000155">
    <property type="term" value="F:phosphorelay sensor kinase activity"/>
    <property type="evidence" value="ECO:0007669"/>
    <property type="project" value="InterPro"/>
</dbReference>
<dbReference type="SMART" id="SM00065">
    <property type="entry name" value="GAF"/>
    <property type="match status" value="4"/>
</dbReference>
<dbReference type="Gene3D" id="3.30.450.40">
    <property type="match status" value="4"/>
</dbReference>
<organism evidence="5 6">
    <name type="scientific">Romeriopsis navalis LEGE 11480</name>
    <dbReference type="NCBI Taxonomy" id="2777977"/>
    <lineage>
        <taxon>Bacteria</taxon>
        <taxon>Bacillati</taxon>
        <taxon>Cyanobacteriota</taxon>
        <taxon>Cyanophyceae</taxon>
        <taxon>Leptolyngbyales</taxon>
        <taxon>Leptolyngbyaceae</taxon>
        <taxon>Romeriopsis</taxon>
        <taxon>Romeriopsis navalis</taxon>
    </lineage>
</organism>
<keyword evidence="3" id="KW-0902">Two-component regulatory system</keyword>
<evidence type="ECO:0000256" key="3">
    <source>
        <dbReference type="ARBA" id="ARBA00023012"/>
    </source>
</evidence>
<dbReference type="RefSeq" id="WP_264324950.1">
    <property type="nucleotide sequence ID" value="NZ_JADEXQ010000029.1"/>
</dbReference>
<dbReference type="AlphaFoldDB" id="A0A928Z305"/>
<keyword evidence="2" id="KW-0418">Kinase</keyword>
<dbReference type="InterPro" id="IPR036890">
    <property type="entry name" value="HATPase_C_sf"/>
</dbReference>
<name>A0A928Z305_9CYAN</name>
<protein>
    <submittedName>
        <fullName evidence="5">GAF domain-containing protein</fullName>
    </submittedName>
</protein>
<reference evidence="5" key="1">
    <citation type="submission" date="2020-10" db="EMBL/GenBank/DDBJ databases">
        <authorList>
            <person name="Castelo-Branco R."/>
            <person name="Eusebio N."/>
            <person name="Adriana R."/>
            <person name="Vieira A."/>
            <person name="Brugerolle De Fraissinette N."/>
            <person name="Rezende De Castro R."/>
            <person name="Schneider M.P."/>
            <person name="Vasconcelos V."/>
            <person name="Leao P.N."/>
        </authorList>
    </citation>
    <scope>NUCLEOTIDE SEQUENCE</scope>
    <source>
        <strain evidence="5">LEGE 11480</strain>
    </source>
</reference>
<evidence type="ECO:0000313" key="5">
    <source>
        <dbReference type="EMBL" id="MBE9030124.1"/>
    </source>
</evidence>
<dbReference type="SUPFAM" id="SSF55874">
    <property type="entry name" value="ATPase domain of HSP90 chaperone/DNA topoisomerase II/histidine kinase"/>
    <property type="match status" value="1"/>
</dbReference>
<dbReference type="GO" id="GO:0016020">
    <property type="term" value="C:membrane"/>
    <property type="evidence" value="ECO:0007669"/>
    <property type="project" value="InterPro"/>
</dbReference>
<feature type="domain" description="Histidine kinase" evidence="4">
    <location>
        <begin position="772"/>
        <end position="976"/>
    </location>
</feature>
<dbReference type="Gene3D" id="1.20.5.1930">
    <property type="match status" value="1"/>
</dbReference>
<evidence type="ECO:0000256" key="2">
    <source>
        <dbReference type="ARBA" id="ARBA00022777"/>
    </source>
</evidence>
<dbReference type="PROSITE" id="PS50109">
    <property type="entry name" value="HIS_KIN"/>
    <property type="match status" value="1"/>
</dbReference>
<proteinExistence type="predicted"/>
<dbReference type="PANTHER" id="PTHR24421">
    <property type="entry name" value="NITRATE/NITRITE SENSOR PROTEIN NARX-RELATED"/>
    <property type="match status" value="1"/>
</dbReference>
<dbReference type="SMART" id="SM00387">
    <property type="entry name" value="HATPase_c"/>
    <property type="match status" value="1"/>
</dbReference>
<dbReference type="CDD" id="cd16917">
    <property type="entry name" value="HATPase_UhpB-NarQ-NarX-like"/>
    <property type="match status" value="1"/>
</dbReference>
<dbReference type="InterPro" id="IPR029016">
    <property type="entry name" value="GAF-like_dom_sf"/>
</dbReference>
<dbReference type="EMBL" id="JADEXQ010000029">
    <property type="protein sequence ID" value="MBE9030124.1"/>
    <property type="molecule type" value="Genomic_DNA"/>
</dbReference>
<dbReference type="Pfam" id="PF01590">
    <property type="entry name" value="GAF"/>
    <property type="match status" value="4"/>
</dbReference>
<keyword evidence="6" id="KW-1185">Reference proteome</keyword>
<evidence type="ECO:0000256" key="1">
    <source>
        <dbReference type="ARBA" id="ARBA00022679"/>
    </source>
</evidence>
<evidence type="ECO:0000259" key="4">
    <source>
        <dbReference type="PROSITE" id="PS50109"/>
    </source>
</evidence>
<comment type="caution">
    <text evidence="5">The sequence shown here is derived from an EMBL/GenBank/DDBJ whole genome shotgun (WGS) entry which is preliminary data.</text>
</comment>
<dbReference type="InterPro" id="IPR005467">
    <property type="entry name" value="His_kinase_dom"/>
</dbReference>
<dbReference type="InterPro" id="IPR011712">
    <property type="entry name" value="Sig_transdc_His_kin_sub3_dim/P"/>
</dbReference>
<dbReference type="Pfam" id="PF02518">
    <property type="entry name" value="HATPase_c"/>
    <property type="match status" value="1"/>
</dbReference>
<dbReference type="Proteomes" id="UP000625316">
    <property type="component" value="Unassembled WGS sequence"/>
</dbReference>
<keyword evidence="1" id="KW-0808">Transferase</keyword>
<dbReference type="Pfam" id="PF07730">
    <property type="entry name" value="HisKA_3"/>
    <property type="match status" value="1"/>
</dbReference>
<dbReference type="GO" id="GO:0046983">
    <property type="term" value="F:protein dimerization activity"/>
    <property type="evidence" value="ECO:0007669"/>
    <property type="project" value="InterPro"/>
</dbReference>
<dbReference type="InterPro" id="IPR003018">
    <property type="entry name" value="GAF"/>
</dbReference>
<sequence length="982" mass="107314">MHKPETTTTSSVDHLPTDRLLGGVAEAARRLLAITDFEIAVNLALEAIATAAGIDRIYVMENPIIPSTGADVTNCLYEWTLPGMHQISPPPTDFLISDGGFDNGVQVLRSGRSVQAIIREPSTQAQTIQAQNTARSRLTVPIMLNGAWWGVMGFDNCIRARIWSETEISILETAAASLAGALQRRDNQVELERRDALLKCVNAATQCLVANDNLAVALLATLKILGEGTQQSRAYILRNSQATPTDELMFNLHLEWDAPHIPSKTATGGHFPVPVSAFPAHLSDPLKTGRATQFLARELDGICPNQRPPGQARSLMGVPITINGQWWGLLGLDNCIEERVWSEAEITVLKTAATAVGNAIERDQSRQDRAVAERTALIERERAARADELEATNQILLTRDRWLETTAAAANELIATTDVDASVNAALATLGENLECDFVFVRQYITNPDIPGDLGIGRLIYEWDAAGIPRHMDNPQIRDLPVASFPAAYQQLITSQWFGGIVDELDEPLRSHHLALGLKSFFAVPVLIKGKAWGIVGMGHCRVAKLLNAAELAVFRTAATCIGSAIDQAEVRRDQAAQEQAKLLSRVAEAANLLLRSTDYTSVFPQVVRLLGEAVECDRCGIGQDVPHPISGEPAVNVPPEWEWRSTTTAPAASFSPHGDQLYSWKDGPFLTEQMRLGVVASHLVADLPEADRQLMARQGTTATLFVPITVGQQMWGFIHFDSNQPQPRLYGEAEIAILKVAAESIAAAIARQAQDVALRQSEQAVLDERNRLAREIHDTLAQAFTGVSLQLEVVRGLTNNPNHPDTAASLKQAQAFIRRARDLARQGLSEARRSVHALRSAALETDDLPNALQKVLRQTQRDTGLTTQFHLEGVPLPLSDDCQLNLLRIAQEAITNTLRHAQATQLDITLGFTPPQIRLQIFDNGCGFHPQSLSEVTGFGLIGMRERAARLNGKFQIHSNPQQGTRITVQLPLSDIPNPHV</sequence>
<dbReference type="SUPFAM" id="SSF55781">
    <property type="entry name" value="GAF domain-like"/>
    <property type="match status" value="4"/>
</dbReference>
<dbReference type="InterPro" id="IPR050482">
    <property type="entry name" value="Sensor_HK_TwoCompSys"/>
</dbReference>
<accession>A0A928Z305</accession>
<dbReference type="InterPro" id="IPR003594">
    <property type="entry name" value="HATPase_dom"/>
</dbReference>
<evidence type="ECO:0000313" key="6">
    <source>
        <dbReference type="Proteomes" id="UP000625316"/>
    </source>
</evidence>
<dbReference type="PANTHER" id="PTHR24421:SF62">
    <property type="entry name" value="SENSORY TRANSDUCTION HISTIDINE KINASE"/>
    <property type="match status" value="1"/>
</dbReference>
<gene>
    <name evidence="5" type="ORF">IQ266_10325</name>
</gene>